<keyword evidence="3" id="KW-0145">Chemotaxis</keyword>
<name>A0AAD8LTP5_ACIOX</name>
<dbReference type="GO" id="GO:0005102">
    <property type="term" value="F:signaling receptor binding"/>
    <property type="evidence" value="ECO:0007669"/>
    <property type="project" value="InterPro"/>
</dbReference>
<dbReference type="GO" id="GO:0006935">
    <property type="term" value="P:chemotaxis"/>
    <property type="evidence" value="ECO:0007669"/>
    <property type="project" value="UniProtKB-KW"/>
</dbReference>
<evidence type="ECO:0000256" key="7">
    <source>
        <dbReference type="ARBA" id="ARBA00023157"/>
    </source>
</evidence>
<dbReference type="GO" id="GO:0005576">
    <property type="term" value="C:extracellular region"/>
    <property type="evidence" value="ECO:0007669"/>
    <property type="project" value="UniProtKB-SubCell"/>
</dbReference>
<organism evidence="11 12">
    <name type="scientific">Acipenser oxyrinchus oxyrinchus</name>
    <dbReference type="NCBI Taxonomy" id="40147"/>
    <lineage>
        <taxon>Eukaryota</taxon>
        <taxon>Metazoa</taxon>
        <taxon>Chordata</taxon>
        <taxon>Craniata</taxon>
        <taxon>Vertebrata</taxon>
        <taxon>Euteleostomi</taxon>
        <taxon>Actinopterygii</taxon>
        <taxon>Chondrostei</taxon>
        <taxon>Acipenseriformes</taxon>
        <taxon>Acipenseridae</taxon>
        <taxon>Acipenser</taxon>
    </lineage>
</organism>
<evidence type="ECO:0000256" key="5">
    <source>
        <dbReference type="ARBA" id="ARBA00022729"/>
    </source>
</evidence>
<keyword evidence="5 10" id="KW-0732">Signal</keyword>
<keyword evidence="8" id="KW-0395">Inflammatory response</keyword>
<keyword evidence="12" id="KW-1185">Reference proteome</keyword>
<dbReference type="InterPro" id="IPR029562">
    <property type="entry name" value="Chemerin"/>
</dbReference>
<keyword evidence="7" id="KW-1015">Disulfide bond</keyword>
<evidence type="ECO:0000256" key="8">
    <source>
        <dbReference type="ARBA" id="ARBA00023198"/>
    </source>
</evidence>
<evidence type="ECO:0000256" key="1">
    <source>
        <dbReference type="ARBA" id="ARBA00004613"/>
    </source>
</evidence>
<dbReference type="GO" id="GO:0006954">
    <property type="term" value="P:inflammatory response"/>
    <property type="evidence" value="ECO:0007669"/>
    <property type="project" value="UniProtKB-KW"/>
</dbReference>
<evidence type="ECO:0000313" key="12">
    <source>
        <dbReference type="Proteomes" id="UP001230051"/>
    </source>
</evidence>
<dbReference type="PANTHER" id="PTHR15106:SF2">
    <property type="entry name" value="RETINOIC ACID RECEPTOR RESPONDER PROTEIN 2"/>
    <property type="match status" value="1"/>
</dbReference>
<keyword evidence="4" id="KW-0964">Secreted</keyword>
<evidence type="ECO:0000313" key="11">
    <source>
        <dbReference type="EMBL" id="KAK1173774.1"/>
    </source>
</evidence>
<dbReference type="SUPFAM" id="SSF54403">
    <property type="entry name" value="Cystatin/monellin"/>
    <property type="match status" value="1"/>
</dbReference>
<dbReference type="InterPro" id="IPR046350">
    <property type="entry name" value="Cystatin_sf"/>
</dbReference>
<dbReference type="AlphaFoldDB" id="A0AAD8LTP5"/>
<evidence type="ECO:0000256" key="3">
    <source>
        <dbReference type="ARBA" id="ARBA00022500"/>
    </source>
</evidence>
<evidence type="ECO:0000256" key="10">
    <source>
        <dbReference type="SAM" id="SignalP"/>
    </source>
</evidence>
<dbReference type="Pfam" id="PF00666">
    <property type="entry name" value="Cathelicidins"/>
    <property type="match status" value="1"/>
</dbReference>
<dbReference type="Gene3D" id="3.10.450.10">
    <property type="match status" value="1"/>
</dbReference>
<gene>
    <name evidence="11" type="ORF">AOXY_G3967</name>
</gene>
<feature type="chain" id="PRO_5042028132" description="Retinoic acid receptor responder protein 2" evidence="10">
    <location>
        <begin position="21"/>
        <end position="162"/>
    </location>
</feature>
<dbReference type="Proteomes" id="UP001230051">
    <property type="component" value="Unassembled WGS sequence"/>
</dbReference>
<feature type="signal peptide" evidence="10">
    <location>
        <begin position="1"/>
        <end position="20"/>
    </location>
</feature>
<keyword evidence="6" id="KW-0221">Differentiation</keyword>
<sequence length="162" mass="18779">MKSLLALLFCIGALAASTAAQLPYEQLPEQHRKAIDRTVEDFNSNQRKAFRFYELIDPVKETELPFDRSYLNLHFILKETGCLQKSVKNLHQCRFLDSKPRMDCIGCFIAGSDHFEEEFIDCVQRNQVTKEIQNKRDEECDKLHPYHLGGTIALASRQESER</sequence>
<evidence type="ECO:0000256" key="2">
    <source>
        <dbReference type="ARBA" id="ARBA00018808"/>
    </source>
</evidence>
<proteinExistence type="predicted"/>
<dbReference type="EMBL" id="JAGXEW010000003">
    <property type="protein sequence ID" value="KAK1173774.1"/>
    <property type="molecule type" value="Genomic_DNA"/>
</dbReference>
<dbReference type="GO" id="GO:0050994">
    <property type="term" value="P:regulation of lipid catabolic process"/>
    <property type="evidence" value="ECO:0007669"/>
    <property type="project" value="InterPro"/>
</dbReference>
<dbReference type="GO" id="GO:0030154">
    <property type="term" value="P:cell differentiation"/>
    <property type="evidence" value="ECO:0007669"/>
    <property type="project" value="UniProtKB-KW"/>
</dbReference>
<dbReference type="PANTHER" id="PTHR15106">
    <property type="entry name" value="RETINOIC ACID RECEPTOR RESPONDER PROTEIN 2"/>
    <property type="match status" value="1"/>
</dbReference>
<accession>A0AAD8LTP5</accession>
<evidence type="ECO:0000256" key="6">
    <source>
        <dbReference type="ARBA" id="ARBA00022782"/>
    </source>
</evidence>
<reference evidence="11" key="1">
    <citation type="submission" date="2022-02" db="EMBL/GenBank/DDBJ databases">
        <title>Atlantic sturgeon de novo genome assembly.</title>
        <authorList>
            <person name="Stock M."/>
            <person name="Klopp C."/>
            <person name="Guiguen Y."/>
            <person name="Cabau C."/>
            <person name="Parinello H."/>
            <person name="Santidrian Yebra-Pimentel E."/>
            <person name="Kuhl H."/>
            <person name="Dirks R.P."/>
            <person name="Guessner J."/>
            <person name="Wuertz S."/>
            <person name="Du K."/>
            <person name="Schartl M."/>
        </authorList>
    </citation>
    <scope>NUCLEOTIDE SEQUENCE</scope>
    <source>
        <strain evidence="11">STURGEONOMICS-FGT-2020</strain>
        <tissue evidence="11">Whole blood</tissue>
    </source>
</reference>
<protein>
    <recommendedName>
        <fullName evidence="2">Retinoic acid receptor responder protein 2</fullName>
    </recommendedName>
    <alternativeName>
        <fullName evidence="9">Chemerin</fullName>
    </alternativeName>
</protein>
<evidence type="ECO:0000256" key="4">
    <source>
        <dbReference type="ARBA" id="ARBA00022525"/>
    </source>
</evidence>
<evidence type="ECO:0000256" key="9">
    <source>
        <dbReference type="ARBA" id="ARBA00032785"/>
    </source>
</evidence>
<comment type="subcellular location">
    <subcellularLocation>
        <location evidence="1">Secreted</location>
    </subcellularLocation>
</comment>
<comment type="caution">
    <text evidence="11">The sequence shown here is derived from an EMBL/GenBank/DDBJ whole genome shotgun (WGS) entry which is preliminary data.</text>
</comment>